<dbReference type="InterPro" id="IPR014001">
    <property type="entry name" value="Helicase_ATP-bd"/>
</dbReference>
<evidence type="ECO:0000256" key="7">
    <source>
        <dbReference type="ARBA" id="ARBA00038437"/>
    </source>
</evidence>
<dbReference type="InterPro" id="IPR001650">
    <property type="entry name" value="Helicase_C-like"/>
</dbReference>
<dbReference type="KEGG" id="pacp:FAZ97_04240"/>
<feature type="region of interest" description="Disordered" evidence="12">
    <location>
        <begin position="388"/>
        <end position="495"/>
    </location>
</feature>
<proteinExistence type="inferred from homology"/>
<evidence type="ECO:0000256" key="4">
    <source>
        <dbReference type="ARBA" id="ARBA00022801"/>
    </source>
</evidence>
<evidence type="ECO:0000256" key="6">
    <source>
        <dbReference type="ARBA" id="ARBA00022840"/>
    </source>
</evidence>
<dbReference type="PANTHER" id="PTHR47959">
    <property type="entry name" value="ATP-DEPENDENT RNA HELICASE RHLE-RELATED"/>
    <property type="match status" value="1"/>
</dbReference>
<dbReference type="PROSITE" id="PS51194">
    <property type="entry name" value="HELICASE_CTER"/>
    <property type="match status" value="1"/>
</dbReference>
<dbReference type="Proteomes" id="UP000434209">
    <property type="component" value="Chromosome 1"/>
</dbReference>
<dbReference type="CDD" id="cd00268">
    <property type="entry name" value="DEADc"/>
    <property type="match status" value="1"/>
</dbReference>
<keyword evidence="5 11" id="KW-0347">Helicase</keyword>
<dbReference type="SUPFAM" id="SSF52540">
    <property type="entry name" value="P-loop containing nucleoside triphosphate hydrolases"/>
    <property type="match status" value="1"/>
</dbReference>
<evidence type="ECO:0000256" key="9">
    <source>
        <dbReference type="ARBA" id="ARBA00074363"/>
    </source>
</evidence>
<evidence type="ECO:0000256" key="11">
    <source>
        <dbReference type="RuleBase" id="RU000492"/>
    </source>
</evidence>
<evidence type="ECO:0000256" key="10">
    <source>
        <dbReference type="PROSITE-ProRule" id="PRU00552"/>
    </source>
</evidence>
<dbReference type="GO" id="GO:0003724">
    <property type="term" value="F:RNA helicase activity"/>
    <property type="evidence" value="ECO:0007669"/>
    <property type="project" value="UniProtKB-EC"/>
</dbReference>
<keyword evidence="4 11" id="KW-0378">Hydrolase</keyword>
<evidence type="ECO:0000256" key="3">
    <source>
        <dbReference type="ARBA" id="ARBA00022741"/>
    </source>
</evidence>
<dbReference type="PANTHER" id="PTHR47959:SF13">
    <property type="entry name" value="ATP-DEPENDENT RNA HELICASE RHLE"/>
    <property type="match status" value="1"/>
</dbReference>
<evidence type="ECO:0000256" key="2">
    <source>
        <dbReference type="ARBA" id="ARBA00022490"/>
    </source>
</evidence>
<keyword evidence="17" id="KW-1185">Reference proteome</keyword>
<sequence length="495" mass="53910">MSDTAVTPSTANFDQFGLAPEILRAIKEQGYTTPTPIQAEAIPVVLTGRDVMGAAQTGTGKTASFSLPILQRLLPMANTSASPARHPVRALILTPTRELADQVANNVRTYAQHTPLRSAVVFGGVDMNPQSDELRRGVEILIATPGRLLDHVQQKTTSLGQVQMLVLDEADRMLDMGFLPDLQRILNLLPKERQTLLFSATFSGEIKKLAATYLRSPQTIEVARSNSTATNVTQVVYEVAEGDKTGAVVQLIRDRGLKQVIVFCNSKIGASRLARQIEKQGIVAAAIHGDRTQSERMQALDAFKRGEIEALVATDVAARGLDIAELPAVINFDLPFNAEDYVHRIGRTGRAGASGDALSLCSPNEKKQLADIEKLIKRPLTVERLVVDVPVPHHEGGSRRRERDGHESREGRGERGERGTHRRAASFDRPHHHRSQPVDDFFLKPYEPSANARSKADDKPANAAPQKQQSKQPLAALLGGLGASWRNKPTSSSSS</sequence>
<dbReference type="InterPro" id="IPR000629">
    <property type="entry name" value="RNA-helicase_DEAD-box_CS"/>
</dbReference>
<feature type="domain" description="Helicase ATP-binding" evidence="13">
    <location>
        <begin position="42"/>
        <end position="220"/>
    </location>
</feature>
<evidence type="ECO:0000256" key="8">
    <source>
        <dbReference type="ARBA" id="ARBA00047984"/>
    </source>
</evidence>
<keyword evidence="6 11" id="KW-0067">ATP-binding</keyword>
<dbReference type="SMART" id="SM00490">
    <property type="entry name" value="HELICc"/>
    <property type="match status" value="1"/>
</dbReference>
<protein>
    <recommendedName>
        <fullName evidence="9">DEAD-box ATP-dependent RNA helicase RhpA</fullName>
        <ecNumber evidence="1">3.6.4.13</ecNumber>
    </recommendedName>
</protein>
<dbReference type="Pfam" id="PF00271">
    <property type="entry name" value="Helicase_C"/>
    <property type="match status" value="1"/>
</dbReference>
<evidence type="ECO:0000256" key="5">
    <source>
        <dbReference type="ARBA" id="ARBA00022806"/>
    </source>
</evidence>
<dbReference type="InterPro" id="IPR044742">
    <property type="entry name" value="DEAD/DEAH_RhlB"/>
</dbReference>
<comment type="similarity">
    <text evidence="7 11">Belongs to the DEAD box helicase family.</text>
</comment>
<evidence type="ECO:0000256" key="12">
    <source>
        <dbReference type="SAM" id="MobiDB-lite"/>
    </source>
</evidence>
<dbReference type="GO" id="GO:0005829">
    <property type="term" value="C:cytosol"/>
    <property type="evidence" value="ECO:0007669"/>
    <property type="project" value="TreeGrafter"/>
</dbReference>
<dbReference type="GO" id="GO:0042255">
    <property type="term" value="P:ribosome assembly"/>
    <property type="evidence" value="ECO:0007669"/>
    <property type="project" value="UniProtKB-ARBA"/>
</dbReference>
<evidence type="ECO:0000256" key="1">
    <source>
        <dbReference type="ARBA" id="ARBA00012552"/>
    </source>
</evidence>
<dbReference type="Pfam" id="PF00270">
    <property type="entry name" value="DEAD"/>
    <property type="match status" value="1"/>
</dbReference>
<dbReference type="GO" id="GO:0016787">
    <property type="term" value="F:hydrolase activity"/>
    <property type="evidence" value="ECO:0007669"/>
    <property type="project" value="UniProtKB-KW"/>
</dbReference>
<evidence type="ECO:0000259" key="14">
    <source>
        <dbReference type="PROSITE" id="PS51194"/>
    </source>
</evidence>
<dbReference type="InterPro" id="IPR014014">
    <property type="entry name" value="RNA_helicase_DEAD_Q_motif"/>
</dbReference>
<dbReference type="PROSITE" id="PS00039">
    <property type="entry name" value="DEAD_ATP_HELICASE"/>
    <property type="match status" value="1"/>
</dbReference>
<dbReference type="InterPro" id="IPR027417">
    <property type="entry name" value="P-loop_NTPase"/>
</dbReference>
<dbReference type="EMBL" id="CP046909">
    <property type="protein sequence ID" value="QGZ54191.1"/>
    <property type="molecule type" value="Genomic_DNA"/>
</dbReference>
<comment type="catalytic activity">
    <reaction evidence="8">
        <text>ATP + H2O = ADP + phosphate + H(+)</text>
        <dbReference type="Rhea" id="RHEA:13065"/>
        <dbReference type="ChEBI" id="CHEBI:15377"/>
        <dbReference type="ChEBI" id="CHEBI:15378"/>
        <dbReference type="ChEBI" id="CHEBI:30616"/>
        <dbReference type="ChEBI" id="CHEBI:43474"/>
        <dbReference type="ChEBI" id="CHEBI:456216"/>
        <dbReference type="EC" id="3.6.4.13"/>
    </reaction>
</comment>
<dbReference type="InterPro" id="IPR011545">
    <property type="entry name" value="DEAD/DEAH_box_helicase_dom"/>
</dbReference>
<evidence type="ECO:0000313" key="17">
    <source>
        <dbReference type="Proteomes" id="UP000434209"/>
    </source>
</evidence>
<dbReference type="SMART" id="SM00487">
    <property type="entry name" value="DEXDc"/>
    <property type="match status" value="1"/>
</dbReference>
<evidence type="ECO:0000313" key="16">
    <source>
        <dbReference type="EMBL" id="QGZ54191.1"/>
    </source>
</evidence>
<dbReference type="GO" id="GO:0003676">
    <property type="term" value="F:nucleic acid binding"/>
    <property type="evidence" value="ECO:0007669"/>
    <property type="project" value="InterPro"/>
</dbReference>
<accession>A0A7Z2G328</accession>
<dbReference type="Gene3D" id="3.40.50.300">
    <property type="entry name" value="P-loop containing nucleotide triphosphate hydrolases"/>
    <property type="match status" value="2"/>
</dbReference>
<gene>
    <name evidence="16" type="ORF">FAZ97_04240</name>
</gene>
<dbReference type="EC" id="3.6.4.13" evidence="1"/>
<organism evidence="16 17">
    <name type="scientific">Paraburkholderia acidiphila</name>
    <dbReference type="NCBI Taxonomy" id="2571747"/>
    <lineage>
        <taxon>Bacteria</taxon>
        <taxon>Pseudomonadati</taxon>
        <taxon>Pseudomonadota</taxon>
        <taxon>Betaproteobacteria</taxon>
        <taxon>Burkholderiales</taxon>
        <taxon>Burkholderiaceae</taxon>
        <taxon>Paraburkholderia</taxon>
    </lineage>
</organism>
<dbReference type="RefSeq" id="WP_158757339.1">
    <property type="nucleotide sequence ID" value="NZ_CP046909.1"/>
</dbReference>
<evidence type="ECO:0000259" key="15">
    <source>
        <dbReference type="PROSITE" id="PS51195"/>
    </source>
</evidence>
<dbReference type="OrthoDB" id="5297934at2"/>
<dbReference type="InterPro" id="IPR050079">
    <property type="entry name" value="DEAD_box_RNA_helicase"/>
</dbReference>
<dbReference type="GO" id="GO:0005524">
    <property type="term" value="F:ATP binding"/>
    <property type="evidence" value="ECO:0007669"/>
    <property type="project" value="UniProtKB-KW"/>
</dbReference>
<keyword evidence="2" id="KW-0963">Cytoplasm</keyword>
<name>A0A7Z2G328_9BURK</name>
<dbReference type="AlphaFoldDB" id="A0A7Z2G328"/>
<dbReference type="CDD" id="cd18787">
    <property type="entry name" value="SF2_C_DEAD"/>
    <property type="match status" value="1"/>
</dbReference>
<feature type="domain" description="Helicase C-terminal" evidence="14">
    <location>
        <begin position="231"/>
        <end position="393"/>
    </location>
</feature>
<dbReference type="GO" id="GO:0009266">
    <property type="term" value="P:response to temperature stimulus"/>
    <property type="evidence" value="ECO:0007669"/>
    <property type="project" value="UniProtKB-ARBA"/>
</dbReference>
<feature type="compositionally biased region" description="Basic and acidic residues" evidence="12">
    <location>
        <begin position="391"/>
        <end position="429"/>
    </location>
</feature>
<dbReference type="PROSITE" id="PS51195">
    <property type="entry name" value="Q_MOTIF"/>
    <property type="match status" value="1"/>
</dbReference>
<feature type="short sequence motif" description="Q motif" evidence="10">
    <location>
        <begin position="11"/>
        <end position="39"/>
    </location>
</feature>
<feature type="domain" description="DEAD-box RNA helicase Q" evidence="15">
    <location>
        <begin position="11"/>
        <end position="39"/>
    </location>
</feature>
<reference evidence="16 17" key="1">
    <citation type="submission" date="2019-12" db="EMBL/GenBank/DDBJ databases">
        <title>Paraburkholderia acidiphila 7Q-K02 sp. nov and Paraburkholderia acidisoli DHF22 sp. nov., two strains isolated from forest soil.</title>
        <authorList>
            <person name="Gao Z."/>
            <person name="Qiu L."/>
        </authorList>
    </citation>
    <scope>NUCLEOTIDE SEQUENCE [LARGE SCALE GENOMIC DNA]</scope>
    <source>
        <strain evidence="16 17">7Q-K02</strain>
    </source>
</reference>
<dbReference type="FunFam" id="3.40.50.300:FF:000108">
    <property type="entry name" value="ATP-dependent RNA helicase RhlE"/>
    <property type="match status" value="1"/>
</dbReference>
<evidence type="ECO:0000259" key="13">
    <source>
        <dbReference type="PROSITE" id="PS51192"/>
    </source>
</evidence>
<dbReference type="PROSITE" id="PS51192">
    <property type="entry name" value="HELICASE_ATP_BIND_1"/>
    <property type="match status" value="1"/>
</dbReference>
<keyword evidence="3 11" id="KW-0547">Nucleotide-binding</keyword>